<keyword evidence="3" id="KW-1185">Reference proteome</keyword>
<feature type="domain" description="HD/PDEase" evidence="1">
    <location>
        <begin position="54"/>
        <end position="163"/>
    </location>
</feature>
<dbReference type="Proteomes" id="UP000199520">
    <property type="component" value="Unassembled WGS sequence"/>
</dbReference>
<dbReference type="Gene3D" id="1.10.3210.10">
    <property type="entry name" value="Hypothetical protein af1432"/>
    <property type="match status" value="1"/>
</dbReference>
<accession>A0A1I4I3D7</accession>
<dbReference type="Pfam" id="PF01966">
    <property type="entry name" value="HD"/>
    <property type="match status" value="1"/>
</dbReference>
<reference evidence="3" key="1">
    <citation type="submission" date="2016-10" db="EMBL/GenBank/DDBJ databases">
        <authorList>
            <person name="Varghese N."/>
            <person name="Submissions S."/>
        </authorList>
    </citation>
    <scope>NUCLEOTIDE SEQUENCE [LARGE SCALE GENOMIC DNA]</scope>
    <source>
        <strain evidence="3">DSM 13327</strain>
    </source>
</reference>
<name>A0A1I4I3D7_9FIRM</name>
<dbReference type="InterPro" id="IPR006674">
    <property type="entry name" value="HD_domain"/>
</dbReference>
<dbReference type="CDD" id="cd00077">
    <property type="entry name" value="HDc"/>
    <property type="match status" value="1"/>
</dbReference>
<gene>
    <name evidence="2" type="ORF">SAMN04490355_100678</name>
</gene>
<dbReference type="RefSeq" id="WP_090933384.1">
    <property type="nucleotide sequence ID" value="NZ_FOTS01000006.1"/>
</dbReference>
<dbReference type="EMBL" id="FOTS01000006">
    <property type="protein sequence ID" value="SFL48700.1"/>
    <property type="molecule type" value="Genomic_DNA"/>
</dbReference>
<proteinExistence type="predicted"/>
<evidence type="ECO:0000259" key="1">
    <source>
        <dbReference type="SMART" id="SM00471"/>
    </source>
</evidence>
<dbReference type="SUPFAM" id="SSF109604">
    <property type="entry name" value="HD-domain/PDEase-like"/>
    <property type="match status" value="1"/>
</dbReference>
<dbReference type="STRING" id="1123291.SAMN04490355_100678"/>
<evidence type="ECO:0000313" key="2">
    <source>
        <dbReference type="EMBL" id="SFL48700.1"/>
    </source>
</evidence>
<organism evidence="2 3">
    <name type="scientific">Pelosinus propionicus DSM 13327</name>
    <dbReference type="NCBI Taxonomy" id="1123291"/>
    <lineage>
        <taxon>Bacteria</taxon>
        <taxon>Bacillati</taxon>
        <taxon>Bacillota</taxon>
        <taxon>Negativicutes</taxon>
        <taxon>Selenomonadales</taxon>
        <taxon>Sporomusaceae</taxon>
        <taxon>Pelosinus</taxon>
    </lineage>
</organism>
<dbReference type="OrthoDB" id="285216at2"/>
<sequence length="223" mass="24380">MPQQVKVLKATQELDIFSEQAVITKLTPILLQAAEKKALPTLTEILVIFAKKQLPKAVISHSMAVAYVAVRIAEWLTESSSMKLDIPALAAGGLLHDVEKINSDHAARGADFVVQLGYFSLAPMIATHMELVFLQGQPLGEAAILYLADKICKGSTLISLEQRLAKSIQAYGELFSIREKFNTAFVIRDSVVQAIDDRQIPLAEKGIWEILINKNGILGSENG</sequence>
<evidence type="ECO:0000313" key="3">
    <source>
        <dbReference type="Proteomes" id="UP000199520"/>
    </source>
</evidence>
<protein>
    <submittedName>
        <fullName evidence="2">HD domain-containing protein</fullName>
    </submittedName>
</protein>
<dbReference type="AlphaFoldDB" id="A0A1I4I3D7"/>
<dbReference type="InterPro" id="IPR003607">
    <property type="entry name" value="HD/PDEase_dom"/>
</dbReference>
<dbReference type="SMART" id="SM00471">
    <property type="entry name" value="HDc"/>
    <property type="match status" value="1"/>
</dbReference>